<keyword evidence="4" id="KW-0597">Phosphoprotein</keyword>
<dbReference type="InterPro" id="IPR016032">
    <property type="entry name" value="Sig_transdc_resp-reg_C-effctor"/>
</dbReference>
<dbReference type="EMBL" id="RAQO01000004">
    <property type="protein sequence ID" value="RKF20216.1"/>
    <property type="molecule type" value="Genomic_DNA"/>
</dbReference>
<dbReference type="PANTHER" id="PTHR43214">
    <property type="entry name" value="TWO-COMPONENT RESPONSE REGULATOR"/>
    <property type="match status" value="1"/>
</dbReference>
<dbReference type="GO" id="GO:0003677">
    <property type="term" value="F:DNA binding"/>
    <property type="evidence" value="ECO:0007669"/>
    <property type="project" value="UniProtKB-KW"/>
</dbReference>
<reference evidence="7 8" key="1">
    <citation type="submission" date="2018-09" db="EMBL/GenBank/DDBJ databases">
        <authorList>
            <person name="Wang Z."/>
        </authorList>
    </citation>
    <scope>NUCLEOTIDE SEQUENCE [LARGE SCALE GENOMIC DNA]</scope>
    <source>
        <strain evidence="7 8">ALS 81</strain>
    </source>
</reference>
<dbReference type="Gene3D" id="3.40.50.2300">
    <property type="match status" value="1"/>
</dbReference>
<dbReference type="GO" id="GO:0006355">
    <property type="term" value="P:regulation of DNA-templated transcription"/>
    <property type="evidence" value="ECO:0007669"/>
    <property type="project" value="InterPro"/>
</dbReference>
<keyword evidence="2" id="KW-0238">DNA-binding</keyword>
<dbReference type="RefSeq" id="WP_120354221.1">
    <property type="nucleotide sequence ID" value="NZ_RAQO01000004.1"/>
</dbReference>
<evidence type="ECO:0000259" key="5">
    <source>
        <dbReference type="PROSITE" id="PS50043"/>
    </source>
</evidence>
<gene>
    <name evidence="7" type="ORF">DBZ36_07170</name>
</gene>
<dbReference type="Pfam" id="PF00072">
    <property type="entry name" value="Response_reg"/>
    <property type="match status" value="1"/>
</dbReference>
<evidence type="ECO:0000256" key="3">
    <source>
        <dbReference type="ARBA" id="ARBA00023163"/>
    </source>
</evidence>
<dbReference type="InterPro" id="IPR039420">
    <property type="entry name" value="WalR-like"/>
</dbReference>
<feature type="modified residue" description="4-aspartylphosphate" evidence="4">
    <location>
        <position position="57"/>
    </location>
</feature>
<dbReference type="InterPro" id="IPR011006">
    <property type="entry name" value="CheY-like_superfamily"/>
</dbReference>
<dbReference type="SUPFAM" id="SSF52172">
    <property type="entry name" value="CheY-like"/>
    <property type="match status" value="1"/>
</dbReference>
<dbReference type="SMART" id="SM00421">
    <property type="entry name" value="HTH_LUXR"/>
    <property type="match status" value="1"/>
</dbReference>
<protein>
    <submittedName>
        <fullName evidence="7">Response regulator</fullName>
    </submittedName>
</protein>
<comment type="caution">
    <text evidence="7">The sequence shown here is derived from an EMBL/GenBank/DDBJ whole genome shotgun (WGS) entry which is preliminary data.</text>
</comment>
<dbReference type="Pfam" id="PF00196">
    <property type="entry name" value="GerE"/>
    <property type="match status" value="1"/>
</dbReference>
<dbReference type="PROSITE" id="PS50110">
    <property type="entry name" value="RESPONSE_REGULATORY"/>
    <property type="match status" value="1"/>
</dbReference>
<evidence type="ECO:0000256" key="2">
    <source>
        <dbReference type="ARBA" id="ARBA00023125"/>
    </source>
</evidence>
<dbReference type="Proteomes" id="UP000286482">
    <property type="component" value="Unassembled WGS sequence"/>
</dbReference>
<feature type="domain" description="Response regulatory" evidence="6">
    <location>
        <begin position="6"/>
        <end position="122"/>
    </location>
</feature>
<proteinExistence type="predicted"/>
<keyword evidence="1" id="KW-0805">Transcription regulation</keyword>
<keyword evidence="8" id="KW-1185">Reference proteome</keyword>
<dbReference type="SUPFAM" id="SSF46894">
    <property type="entry name" value="C-terminal effector domain of the bipartite response regulators"/>
    <property type="match status" value="1"/>
</dbReference>
<dbReference type="PRINTS" id="PR00038">
    <property type="entry name" value="HTHLUXR"/>
</dbReference>
<feature type="domain" description="HTH luxR-type" evidence="5">
    <location>
        <begin position="146"/>
        <end position="210"/>
    </location>
</feature>
<name>A0A420EI36_9ALTE</name>
<dbReference type="PROSITE" id="PS00622">
    <property type="entry name" value="HTH_LUXR_1"/>
    <property type="match status" value="1"/>
</dbReference>
<dbReference type="OrthoDB" id="9796655at2"/>
<sequence length="211" mass="23718">MSDIIRTLVVDDHPLMRKGVVQFLQAEDDFEVVAEASDGAAAIDLAQEHDFDLILLDLNMKGLSGFDTLKMLREKDVNCRIIILTVSDSKNDVIRLINAGADGYLLKDMDPDALVSTLRQAIGGQQAISEQLIPYLDCLDDIDDFHHRLEDLTRRELQTLQHIARGLSNREVADALNITEGTVKVHVKSLLRKLKAKSRVEMTVMYLEHLN</sequence>
<keyword evidence="3" id="KW-0804">Transcription</keyword>
<accession>A0A420EI36</accession>
<dbReference type="GO" id="GO:0000160">
    <property type="term" value="P:phosphorelay signal transduction system"/>
    <property type="evidence" value="ECO:0007669"/>
    <property type="project" value="InterPro"/>
</dbReference>
<dbReference type="SMART" id="SM00448">
    <property type="entry name" value="REC"/>
    <property type="match status" value="1"/>
</dbReference>
<evidence type="ECO:0000313" key="7">
    <source>
        <dbReference type="EMBL" id="RKF20216.1"/>
    </source>
</evidence>
<organism evidence="7 8">
    <name type="scientific">Alginatibacterium sediminis</name>
    <dbReference type="NCBI Taxonomy" id="2164068"/>
    <lineage>
        <taxon>Bacteria</taxon>
        <taxon>Pseudomonadati</taxon>
        <taxon>Pseudomonadota</taxon>
        <taxon>Gammaproteobacteria</taxon>
        <taxon>Alteromonadales</taxon>
        <taxon>Alteromonadaceae</taxon>
        <taxon>Alginatibacterium</taxon>
    </lineage>
</organism>
<evidence type="ECO:0000256" key="1">
    <source>
        <dbReference type="ARBA" id="ARBA00023015"/>
    </source>
</evidence>
<dbReference type="PANTHER" id="PTHR43214:SF41">
    <property type="entry name" value="NITRATE_NITRITE RESPONSE REGULATOR PROTEIN NARP"/>
    <property type="match status" value="1"/>
</dbReference>
<dbReference type="PROSITE" id="PS50043">
    <property type="entry name" value="HTH_LUXR_2"/>
    <property type="match status" value="1"/>
</dbReference>
<evidence type="ECO:0000256" key="4">
    <source>
        <dbReference type="PROSITE-ProRule" id="PRU00169"/>
    </source>
</evidence>
<dbReference type="AlphaFoldDB" id="A0A420EI36"/>
<evidence type="ECO:0000313" key="8">
    <source>
        <dbReference type="Proteomes" id="UP000286482"/>
    </source>
</evidence>
<dbReference type="InterPro" id="IPR000792">
    <property type="entry name" value="Tscrpt_reg_LuxR_C"/>
</dbReference>
<dbReference type="InterPro" id="IPR001789">
    <property type="entry name" value="Sig_transdc_resp-reg_receiver"/>
</dbReference>
<evidence type="ECO:0000259" key="6">
    <source>
        <dbReference type="PROSITE" id="PS50110"/>
    </source>
</evidence>
<dbReference type="CDD" id="cd06170">
    <property type="entry name" value="LuxR_C_like"/>
    <property type="match status" value="1"/>
</dbReference>